<dbReference type="Proteomes" id="UP000019812">
    <property type="component" value="Unassembled WGS sequence"/>
</dbReference>
<sequence length="119" mass="12863">MRRLQIGRDFRHLHAAAQHEAAVELAGDTQRVEPGCGDQHGQLIADGAERAFCRQSVAGCSQLDIRLAQALPGEIDFAVAGQLCCLSQAAVLQLKTECQRELWMAAALHSKLGIEVRCG</sequence>
<dbReference type="EMBL" id="JDSS02000011">
    <property type="protein sequence ID" value="KFB69665.1"/>
    <property type="molecule type" value="Genomic_DNA"/>
</dbReference>
<protein>
    <submittedName>
        <fullName evidence="1">Uncharacterized protein</fullName>
    </submittedName>
</protein>
<comment type="caution">
    <text evidence="1">The sequence shown here is derived from an EMBL/GenBank/DDBJ whole genome shotgun (WGS) entry which is preliminary data.</text>
</comment>
<organism evidence="1 2">
    <name type="scientific">Candidatus Accumulibacter vicinus</name>
    <dbReference type="NCBI Taxonomy" id="2954382"/>
    <lineage>
        <taxon>Bacteria</taxon>
        <taxon>Pseudomonadati</taxon>
        <taxon>Pseudomonadota</taxon>
        <taxon>Betaproteobacteria</taxon>
        <taxon>Candidatus Accumulibacter</taxon>
    </lineage>
</organism>
<name>A0A084Y4M1_9PROT</name>
<accession>A0A084Y4M1</accession>
<gene>
    <name evidence="1" type="ORF">CAPSK01_000724</name>
</gene>
<evidence type="ECO:0000313" key="1">
    <source>
        <dbReference type="EMBL" id="KFB69665.1"/>
    </source>
</evidence>
<dbReference type="AlphaFoldDB" id="A0A084Y4M1"/>
<reference evidence="1 2" key="1">
    <citation type="submission" date="2014-07" db="EMBL/GenBank/DDBJ databases">
        <title>Expanding our view of genomic diversity in Candidatus Accumulibacter clades.</title>
        <authorList>
            <person name="Skennerton C.T."/>
            <person name="Barr J.J."/>
            <person name="Slater F.R."/>
            <person name="Bond P.L."/>
            <person name="Tyson G.W."/>
        </authorList>
    </citation>
    <scope>NUCLEOTIDE SEQUENCE [LARGE SCALE GENOMIC DNA]</scope>
    <source>
        <strain evidence="2">SK-01</strain>
    </source>
</reference>
<proteinExistence type="predicted"/>
<evidence type="ECO:0000313" key="2">
    <source>
        <dbReference type="Proteomes" id="UP000019812"/>
    </source>
</evidence>
<dbReference type="STRING" id="1457154.CAPSK01_000724"/>